<organism evidence="1">
    <name type="scientific">hydrocarbon metagenome</name>
    <dbReference type="NCBI Taxonomy" id="938273"/>
    <lineage>
        <taxon>unclassified sequences</taxon>
        <taxon>metagenomes</taxon>
        <taxon>ecological metagenomes</taxon>
    </lineage>
</organism>
<reference evidence="1" key="1">
    <citation type="journal article" date="2015" name="Proc. Natl. Acad. Sci. U.S.A.">
        <title>Networks of energetic and metabolic interactions define dynamics in microbial communities.</title>
        <authorList>
            <person name="Embree M."/>
            <person name="Liu J.K."/>
            <person name="Al-Bassam M.M."/>
            <person name="Zengler K."/>
        </authorList>
    </citation>
    <scope>NUCLEOTIDE SEQUENCE</scope>
</reference>
<dbReference type="EMBL" id="LNQE01001493">
    <property type="protein sequence ID" value="KUG16512.1"/>
    <property type="molecule type" value="Genomic_DNA"/>
</dbReference>
<evidence type="ECO:0000313" key="1">
    <source>
        <dbReference type="EMBL" id="KUG16512.1"/>
    </source>
</evidence>
<proteinExistence type="predicted"/>
<dbReference type="AlphaFoldDB" id="A0A0W8F6I7"/>
<name>A0A0W8F6I7_9ZZZZ</name>
<gene>
    <name evidence="1" type="ORF">ASZ90_013818</name>
</gene>
<accession>A0A0W8F6I7</accession>
<comment type="caution">
    <text evidence="1">The sequence shown here is derived from an EMBL/GenBank/DDBJ whole genome shotgun (WGS) entry which is preliminary data.</text>
</comment>
<protein>
    <submittedName>
        <fullName evidence="1">Uncharacterized protein</fullName>
    </submittedName>
</protein>
<sequence length="275" mass="31477">MKAIPEVDRKAYELAKSYLPSQKITGVTQALIEKYQNLSSLRPKPTSRNELYERLLRSAQNAGMKSSVIGDSIGGVDKLSSVLYDFSPKLVLANYEDDWEAVLDRIIKELKPRGKIRKTSRSLWPLYCQTIISAARFIEQFDSANQFFEWVDFFDQDARARPSLPLLLDREIEGFGFALSCDFLKELGYVNFPKPDIHLHDIFEALELCQAEVDDYQLFKAIIRLASNADVTPYAVDKVFWLIGSGNFYDDPEIGSIGNHKQDFIEFARLELLQE</sequence>